<accession>A0A8H7S297</accession>
<evidence type="ECO:0000313" key="3">
    <source>
        <dbReference type="Proteomes" id="UP000646827"/>
    </source>
</evidence>
<name>A0A8H7S297_9FUNG</name>
<feature type="compositionally biased region" description="Low complexity" evidence="1">
    <location>
        <begin position="725"/>
        <end position="741"/>
    </location>
</feature>
<dbReference type="EMBL" id="JAEPRB010000111">
    <property type="protein sequence ID" value="KAG2221374.1"/>
    <property type="molecule type" value="Genomic_DNA"/>
</dbReference>
<reference evidence="2 3" key="1">
    <citation type="submission" date="2020-12" db="EMBL/GenBank/DDBJ databases">
        <title>Metabolic potential, ecology and presence of endohyphal bacteria is reflected in genomic diversity of Mucoromycotina.</title>
        <authorList>
            <person name="Muszewska A."/>
            <person name="Okrasinska A."/>
            <person name="Steczkiewicz K."/>
            <person name="Drgas O."/>
            <person name="Orlowska M."/>
            <person name="Perlinska-Lenart U."/>
            <person name="Aleksandrzak-Piekarczyk T."/>
            <person name="Szatraj K."/>
            <person name="Zielenkiewicz U."/>
            <person name="Pilsyk S."/>
            <person name="Malc E."/>
            <person name="Mieczkowski P."/>
            <person name="Kruszewska J.S."/>
            <person name="Biernat P."/>
            <person name="Pawlowska J."/>
        </authorList>
    </citation>
    <scope>NUCLEOTIDE SEQUENCE [LARGE SCALE GENOMIC DNA]</scope>
    <source>
        <strain evidence="2 3">CBS 142.35</strain>
    </source>
</reference>
<evidence type="ECO:0000256" key="1">
    <source>
        <dbReference type="SAM" id="MobiDB-lite"/>
    </source>
</evidence>
<organism evidence="2 3">
    <name type="scientific">Circinella minor</name>
    <dbReference type="NCBI Taxonomy" id="1195481"/>
    <lineage>
        <taxon>Eukaryota</taxon>
        <taxon>Fungi</taxon>
        <taxon>Fungi incertae sedis</taxon>
        <taxon>Mucoromycota</taxon>
        <taxon>Mucoromycotina</taxon>
        <taxon>Mucoromycetes</taxon>
        <taxon>Mucorales</taxon>
        <taxon>Lichtheimiaceae</taxon>
        <taxon>Circinella</taxon>
    </lineage>
</organism>
<proteinExistence type="predicted"/>
<dbReference type="OrthoDB" id="2256548at2759"/>
<protein>
    <recommendedName>
        <fullName evidence="4">Transcription factor domain-containing protein</fullName>
    </recommendedName>
</protein>
<feature type="region of interest" description="Disordered" evidence="1">
    <location>
        <begin position="1"/>
        <end position="46"/>
    </location>
</feature>
<dbReference type="Proteomes" id="UP000646827">
    <property type="component" value="Unassembled WGS sequence"/>
</dbReference>
<dbReference type="AlphaFoldDB" id="A0A8H7S297"/>
<feature type="region of interest" description="Disordered" evidence="1">
    <location>
        <begin position="714"/>
        <end position="741"/>
    </location>
</feature>
<feature type="compositionally biased region" description="Low complexity" evidence="1">
    <location>
        <begin position="31"/>
        <end position="46"/>
    </location>
</feature>
<gene>
    <name evidence="2" type="ORF">INT45_012420</name>
</gene>
<evidence type="ECO:0008006" key="4">
    <source>
        <dbReference type="Google" id="ProtNLM"/>
    </source>
</evidence>
<dbReference type="CDD" id="cd12148">
    <property type="entry name" value="fungal_TF_MHR"/>
    <property type="match status" value="1"/>
</dbReference>
<evidence type="ECO:0000313" key="2">
    <source>
        <dbReference type="EMBL" id="KAG2221374.1"/>
    </source>
</evidence>
<feature type="region of interest" description="Disordered" evidence="1">
    <location>
        <begin position="636"/>
        <end position="663"/>
    </location>
</feature>
<feature type="compositionally biased region" description="Basic residues" evidence="1">
    <location>
        <begin position="18"/>
        <end position="28"/>
    </location>
</feature>
<sequence length="741" mass="83839">MAELILGPHNGLQINGTRPRRPKTRKKDRNNNNSNSSNGNISRRTSVTVNNDDSILSTASTVESVVPGTLVASPAMMTTMTTTTINPTSTNTTTEDIKPSHIMDLNQTCSEQWSVEALPDNNYRITIHSVHDVTDFLRALSLSTLRSNATLFTRHNRSSYNNSSSRNIVSLPYIKYHSELYAKTLPRPMTGYNISDLPSLVSECVYYFVDCMNHYYPIRPKSLLIPWCTTVEDMCSNPLALAIGAFWCRHVLIHHRPATTIKDSRILDAIQHQLSMMAREVLGECFDVPHVDHLFALCLCNMTASFSIEQKVLFHTIAVGMATELGVRPRQKSSEFYYRNDTNFDSGNRENIQNDSDNYLSSTTSINDDDSYCNNNINADDDAQVELNNRLWWYLFQIDHFLHESGAITSSLLRPNSDDHDALAKLVRPKPCSLDDPAEAAGACQWGHVLGLWITRRRLVKEIQALPSFDDEEAMMDKVNASIQEWSARVPAMPATMLEPHMSISMEKCTNHGLLLHYFCPPPPLPSNNYKNTTLTSLQRRAILHMVECFTNMICFRRIVITFKPCQTFPGDLKRSIEILVSSSKYKDPWIHDRARFGLLQARDVLDNMVEIQWHDPICDDMLQAVDSVLSSHYQEDVPEEQKITNNSGNNNDGDEEEEEDLQSRSIKMENNMYSGVMMFDRDLQPRARYYNPAKTGEPLDGLTIFENFSQYTPSSSKATSIVQPSLPAVASSSPSSIEQY</sequence>
<comment type="caution">
    <text evidence="2">The sequence shown here is derived from an EMBL/GenBank/DDBJ whole genome shotgun (WGS) entry which is preliminary data.</text>
</comment>
<feature type="compositionally biased region" description="Polar residues" evidence="1">
    <location>
        <begin position="714"/>
        <end position="724"/>
    </location>
</feature>
<keyword evidence="3" id="KW-1185">Reference proteome</keyword>